<evidence type="ECO:0000313" key="5">
    <source>
        <dbReference type="EMBL" id="MEK8032924.1"/>
    </source>
</evidence>
<dbReference type="Gene3D" id="3.40.50.2300">
    <property type="match status" value="1"/>
</dbReference>
<dbReference type="RefSeq" id="WP_341427347.1">
    <property type="nucleotide sequence ID" value="NZ_JBBUTG010000013.1"/>
</dbReference>
<evidence type="ECO:0000256" key="3">
    <source>
        <dbReference type="PROSITE-ProRule" id="PRU00169"/>
    </source>
</evidence>
<evidence type="ECO:0000259" key="4">
    <source>
        <dbReference type="PROSITE" id="PS50110"/>
    </source>
</evidence>
<comment type="caution">
    <text evidence="5">The sequence shown here is derived from an EMBL/GenBank/DDBJ whole genome shotgun (WGS) entry which is preliminary data.</text>
</comment>
<organism evidence="5 6">
    <name type="scientific">Ideonella lacteola</name>
    <dbReference type="NCBI Taxonomy" id="2984193"/>
    <lineage>
        <taxon>Bacteria</taxon>
        <taxon>Pseudomonadati</taxon>
        <taxon>Pseudomonadota</taxon>
        <taxon>Betaproteobacteria</taxon>
        <taxon>Burkholderiales</taxon>
        <taxon>Sphaerotilaceae</taxon>
        <taxon>Ideonella</taxon>
    </lineage>
</organism>
<dbReference type="InterPro" id="IPR001789">
    <property type="entry name" value="Sig_transdc_resp-reg_receiver"/>
</dbReference>
<dbReference type="PANTHER" id="PTHR45339">
    <property type="entry name" value="HYBRID SIGNAL TRANSDUCTION HISTIDINE KINASE J"/>
    <property type="match status" value="1"/>
</dbReference>
<evidence type="ECO:0000256" key="1">
    <source>
        <dbReference type="ARBA" id="ARBA00022553"/>
    </source>
</evidence>
<keyword evidence="2" id="KW-0902">Two-component regulatory system</keyword>
<dbReference type="SUPFAM" id="SSF52172">
    <property type="entry name" value="CheY-like"/>
    <property type="match status" value="1"/>
</dbReference>
<evidence type="ECO:0000256" key="2">
    <source>
        <dbReference type="ARBA" id="ARBA00023012"/>
    </source>
</evidence>
<protein>
    <submittedName>
        <fullName evidence="5">Response regulator</fullName>
    </submittedName>
</protein>
<evidence type="ECO:0000313" key="6">
    <source>
        <dbReference type="Proteomes" id="UP001371218"/>
    </source>
</evidence>
<dbReference type="Pfam" id="PF00072">
    <property type="entry name" value="Response_reg"/>
    <property type="match status" value="1"/>
</dbReference>
<dbReference type="EMBL" id="JBBUTG010000013">
    <property type="protein sequence ID" value="MEK8032924.1"/>
    <property type="molecule type" value="Genomic_DNA"/>
</dbReference>
<keyword evidence="6" id="KW-1185">Reference proteome</keyword>
<feature type="domain" description="Response regulatory" evidence="4">
    <location>
        <begin position="1"/>
        <end position="108"/>
    </location>
</feature>
<dbReference type="PANTHER" id="PTHR45339:SF1">
    <property type="entry name" value="HYBRID SIGNAL TRANSDUCTION HISTIDINE KINASE J"/>
    <property type="match status" value="1"/>
</dbReference>
<feature type="modified residue" description="4-aspartylphosphate" evidence="3">
    <location>
        <position position="41"/>
    </location>
</feature>
<keyword evidence="1 3" id="KW-0597">Phosphoprotein</keyword>
<gene>
    <name evidence="5" type="ORF">AACH06_19050</name>
</gene>
<reference evidence="5 6" key="1">
    <citation type="submission" date="2024-04" db="EMBL/GenBank/DDBJ databases">
        <title>Novel species of the genus Ideonella isolated from streams.</title>
        <authorList>
            <person name="Lu H."/>
        </authorList>
    </citation>
    <scope>NUCLEOTIDE SEQUENCE [LARGE SCALE GENOMIC DNA]</scope>
    <source>
        <strain evidence="5 6">DXS29W</strain>
    </source>
</reference>
<proteinExistence type="predicted"/>
<dbReference type="Proteomes" id="UP001371218">
    <property type="component" value="Unassembled WGS sequence"/>
</dbReference>
<sequence length="110" mass="11815">MNREIGAATLAQAGITVDCASHGAEAVSMAEQADYALILMDVHMPGMDGLEATRRIRRLPRGADVPIIAVTASAFAEDERRCLQAGMNDFIGKPAPPSQMQALLQRWLGH</sequence>
<dbReference type="InterPro" id="IPR011006">
    <property type="entry name" value="CheY-like_superfamily"/>
</dbReference>
<dbReference type="SMART" id="SM00448">
    <property type="entry name" value="REC"/>
    <property type="match status" value="1"/>
</dbReference>
<accession>A0ABU9BUW7</accession>
<dbReference type="CDD" id="cd17546">
    <property type="entry name" value="REC_hyHK_CKI1_RcsC-like"/>
    <property type="match status" value="1"/>
</dbReference>
<name>A0ABU9BUW7_9BURK</name>
<dbReference type="PROSITE" id="PS50110">
    <property type="entry name" value="RESPONSE_REGULATORY"/>
    <property type="match status" value="1"/>
</dbReference>